<dbReference type="Proteomes" id="UP001152747">
    <property type="component" value="Unassembled WGS sequence"/>
</dbReference>
<name>A0A9P1IM16_9PELO</name>
<gene>
    <name evidence="3" type="ORF">CAMP_LOCUS9163</name>
</gene>
<feature type="transmembrane region" description="Helical" evidence="2">
    <location>
        <begin position="26"/>
        <end position="51"/>
    </location>
</feature>
<evidence type="ECO:0000256" key="1">
    <source>
        <dbReference type="SAM" id="MobiDB-lite"/>
    </source>
</evidence>
<dbReference type="AlphaFoldDB" id="A0A9P1IM16"/>
<reference evidence="3" key="1">
    <citation type="submission" date="2022-11" db="EMBL/GenBank/DDBJ databases">
        <authorList>
            <person name="Kikuchi T."/>
        </authorList>
    </citation>
    <scope>NUCLEOTIDE SEQUENCE</scope>
    <source>
        <strain evidence="3">PS1010</strain>
    </source>
</reference>
<evidence type="ECO:0000256" key="2">
    <source>
        <dbReference type="SAM" id="Phobius"/>
    </source>
</evidence>
<accession>A0A9P1IM16</accession>
<sequence length="102" mass="12250">MDEIRAFFDKYVQIPRSFSLDENHHYVIFIALFILVIFGLLICNCCICYWIRRRKRRELIDYPSNTLQYMRFPRNQPRKPYRTPESTCSSSKPILASVPENV</sequence>
<keyword evidence="2" id="KW-0472">Membrane</keyword>
<keyword evidence="4" id="KW-1185">Reference proteome</keyword>
<keyword evidence="2" id="KW-1133">Transmembrane helix</keyword>
<keyword evidence="2" id="KW-0812">Transmembrane</keyword>
<protein>
    <submittedName>
        <fullName evidence="3">Uncharacterized protein</fullName>
    </submittedName>
</protein>
<dbReference type="EMBL" id="CANHGI010000003">
    <property type="protein sequence ID" value="CAI5446526.1"/>
    <property type="molecule type" value="Genomic_DNA"/>
</dbReference>
<organism evidence="3 4">
    <name type="scientific">Caenorhabditis angaria</name>
    <dbReference type="NCBI Taxonomy" id="860376"/>
    <lineage>
        <taxon>Eukaryota</taxon>
        <taxon>Metazoa</taxon>
        <taxon>Ecdysozoa</taxon>
        <taxon>Nematoda</taxon>
        <taxon>Chromadorea</taxon>
        <taxon>Rhabditida</taxon>
        <taxon>Rhabditina</taxon>
        <taxon>Rhabditomorpha</taxon>
        <taxon>Rhabditoidea</taxon>
        <taxon>Rhabditidae</taxon>
        <taxon>Peloderinae</taxon>
        <taxon>Caenorhabditis</taxon>
    </lineage>
</organism>
<feature type="region of interest" description="Disordered" evidence="1">
    <location>
        <begin position="74"/>
        <end position="102"/>
    </location>
</feature>
<evidence type="ECO:0000313" key="4">
    <source>
        <dbReference type="Proteomes" id="UP001152747"/>
    </source>
</evidence>
<evidence type="ECO:0000313" key="3">
    <source>
        <dbReference type="EMBL" id="CAI5446526.1"/>
    </source>
</evidence>
<comment type="caution">
    <text evidence="3">The sequence shown here is derived from an EMBL/GenBank/DDBJ whole genome shotgun (WGS) entry which is preliminary data.</text>
</comment>
<proteinExistence type="predicted"/>
<dbReference type="OrthoDB" id="5836590at2759"/>